<reference evidence="2" key="3">
    <citation type="submission" date="2024-02" db="UniProtKB">
        <authorList>
            <consortium name="WormBaseParasite"/>
        </authorList>
    </citation>
    <scope>IDENTIFICATION</scope>
    <source>
        <strain evidence="2">pt0022</strain>
    </source>
</reference>
<protein>
    <submittedName>
        <fullName evidence="2">Uncharacterized protein</fullName>
    </submittedName>
</protein>
<accession>A0AAF5PV25</accession>
<proteinExistence type="predicted"/>
<sequence length="255" mass="29516">MAFFFGSSADQNQNHCNRLKVEQCFKTAFQTMRIRRNVDNNQNRSTETSKVRHRCSLRSVTHAMMPRNQHLCAANRHYLSCFNNDACQDDYTAHIASTVFNQIHGRILPIQMFLAHRGYAVRLCSQTCSHESRMKCQQMLSTDERQEEKGNYLKLVKMAKKISLSGFIDEINLCNRFKMILRKLIQYRTRFCGEVAKCICNDMNIQAGVMHCKAGCDSTVEKITTVKSRRNKISSKANTISFNNFIILFVLFRLS</sequence>
<dbReference type="WBParaSite" id="mrna-Wban_05996">
    <property type="protein sequence ID" value="mrna-Wban_05996"/>
    <property type="gene ID" value="Wban_05996"/>
</dbReference>
<dbReference type="AlphaFoldDB" id="A0AAF5PV25"/>
<evidence type="ECO:0000313" key="1">
    <source>
        <dbReference type="Proteomes" id="UP000093561"/>
    </source>
</evidence>
<organism evidence="1 2">
    <name type="scientific">Wuchereria bancrofti</name>
    <dbReference type="NCBI Taxonomy" id="6293"/>
    <lineage>
        <taxon>Eukaryota</taxon>
        <taxon>Metazoa</taxon>
        <taxon>Ecdysozoa</taxon>
        <taxon>Nematoda</taxon>
        <taxon>Chromadorea</taxon>
        <taxon>Rhabditida</taxon>
        <taxon>Spirurina</taxon>
        <taxon>Spiruromorpha</taxon>
        <taxon>Filarioidea</taxon>
        <taxon>Onchocercidae</taxon>
        <taxon>Wuchereria</taxon>
    </lineage>
</organism>
<evidence type="ECO:0000313" key="2">
    <source>
        <dbReference type="WBParaSite" id="mrna-Wban_05996"/>
    </source>
</evidence>
<dbReference type="Proteomes" id="UP000093561">
    <property type="component" value="Unassembled WGS sequence"/>
</dbReference>
<reference evidence="1" key="2">
    <citation type="journal article" date="2016" name="Mol. Ecol.">
        <title>Population genomics of the filarial nematode parasite Wuchereria bancrofti from mosquitoes.</title>
        <authorList>
            <person name="Small S.T."/>
            <person name="Reimer L.J."/>
            <person name="Tisch D.J."/>
            <person name="King C.L."/>
            <person name="Christensen B.M."/>
            <person name="Siba P.M."/>
            <person name="Kazura J.W."/>
            <person name="Serre D."/>
            <person name="Zimmerman P.A."/>
        </authorList>
    </citation>
    <scope>NUCLEOTIDE SEQUENCE</scope>
    <source>
        <strain evidence="1">pt0022</strain>
    </source>
</reference>
<name>A0AAF5PV25_WUCBA</name>
<reference evidence="1" key="1">
    <citation type="submission" date="2015-03" db="EMBL/GenBank/DDBJ databases">
        <title>Wuchereria bancrofti Genome Sequencing Papua New Guinea Strain.</title>
        <authorList>
            <person name="Small S.T."/>
            <person name="Serre D."/>
            <person name="Zimmerman P.A."/>
        </authorList>
    </citation>
    <scope>NUCLEOTIDE SEQUENCE [LARGE SCALE GENOMIC DNA]</scope>
    <source>
        <strain evidence="1">pt0022</strain>
    </source>
</reference>